<keyword evidence="1" id="KW-1133">Transmembrane helix</keyword>
<dbReference type="Proteomes" id="UP000190230">
    <property type="component" value="Unassembled WGS sequence"/>
</dbReference>
<dbReference type="RefSeq" id="WP_079720624.1">
    <property type="nucleotide sequence ID" value="NZ_FUYY01000002.1"/>
</dbReference>
<reference evidence="3" key="1">
    <citation type="submission" date="2017-02" db="EMBL/GenBank/DDBJ databases">
        <authorList>
            <person name="Varghese N."/>
            <person name="Submissions S."/>
        </authorList>
    </citation>
    <scope>NUCLEOTIDE SEQUENCE [LARGE SCALE GENOMIC DNA]</scope>
    <source>
        <strain evidence="3">DSM 23405</strain>
    </source>
</reference>
<evidence type="ECO:0000313" key="2">
    <source>
        <dbReference type="EMBL" id="SKB54182.1"/>
    </source>
</evidence>
<protein>
    <submittedName>
        <fullName evidence="2">Uncharacterized protein</fullName>
    </submittedName>
</protein>
<proteinExistence type="predicted"/>
<accession>A0A1T5C3J6</accession>
<feature type="transmembrane region" description="Helical" evidence="1">
    <location>
        <begin position="7"/>
        <end position="27"/>
    </location>
</feature>
<feature type="transmembrane region" description="Helical" evidence="1">
    <location>
        <begin position="79"/>
        <end position="96"/>
    </location>
</feature>
<dbReference type="EMBL" id="FUYY01000002">
    <property type="protein sequence ID" value="SKB54182.1"/>
    <property type="molecule type" value="Genomic_DNA"/>
</dbReference>
<dbReference type="AlphaFoldDB" id="A0A1T5C3J6"/>
<gene>
    <name evidence="2" type="ORF">SAMN05660776_1787</name>
</gene>
<name>A0A1T5C3J6_9FLAO</name>
<feature type="transmembrane region" description="Helical" evidence="1">
    <location>
        <begin position="47"/>
        <end position="67"/>
    </location>
</feature>
<keyword evidence="3" id="KW-1185">Reference proteome</keyword>
<dbReference type="OrthoDB" id="1446429at2"/>
<evidence type="ECO:0000256" key="1">
    <source>
        <dbReference type="SAM" id="Phobius"/>
    </source>
</evidence>
<keyword evidence="1" id="KW-0472">Membrane</keyword>
<keyword evidence="1" id="KW-0812">Transmembrane</keyword>
<evidence type="ECO:0000313" key="3">
    <source>
        <dbReference type="Proteomes" id="UP000190230"/>
    </source>
</evidence>
<dbReference type="STRING" id="241145.SAMN05660776_1787"/>
<feature type="transmembrane region" description="Helical" evidence="1">
    <location>
        <begin position="116"/>
        <end position="137"/>
    </location>
</feature>
<organism evidence="2 3">
    <name type="scientific">Salegentibacter holothuriorum</name>
    <dbReference type="NCBI Taxonomy" id="241145"/>
    <lineage>
        <taxon>Bacteria</taxon>
        <taxon>Pseudomonadati</taxon>
        <taxon>Bacteroidota</taxon>
        <taxon>Flavobacteriia</taxon>
        <taxon>Flavobacteriales</taxon>
        <taxon>Flavobacteriaceae</taxon>
        <taxon>Salegentibacter</taxon>
    </lineage>
</organism>
<sequence>MTLHKILKYVSIVIGVIGLILLGRILVEDGDAIEASADLQTSLLNPFMYVAYLVLAIVIALVAIFVIKGLFKGNIKNTLIAIGAFLAVIIIAYLVTDGSQMTLKDGDILSASSAHWISAGLVTFYILAGIAILAMFISGVKKLTK</sequence>